<protein>
    <recommendedName>
        <fullName evidence="5">Flagellar hook-associated protein 2</fullName>
        <shortName evidence="5">HAP2</shortName>
    </recommendedName>
    <alternativeName>
        <fullName evidence="5">Flagellar cap protein</fullName>
    </alternativeName>
</protein>
<comment type="subunit">
    <text evidence="2 5">Homopentamer.</text>
</comment>
<feature type="domain" description="Flagellar hook-associated protein 2 N-terminal" evidence="6">
    <location>
        <begin position="11"/>
        <end position="105"/>
    </location>
</feature>
<dbReference type="Proteomes" id="UP000283474">
    <property type="component" value="Chromosome"/>
</dbReference>
<dbReference type="GO" id="GO:0009424">
    <property type="term" value="C:bacterial-type flagellum hook"/>
    <property type="evidence" value="ECO:0007669"/>
    <property type="project" value="UniProtKB-UniRule"/>
</dbReference>
<evidence type="ECO:0000313" key="8">
    <source>
        <dbReference type="EMBL" id="QAA92956.1"/>
    </source>
</evidence>
<dbReference type="InterPro" id="IPR003481">
    <property type="entry name" value="FliD_N"/>
</dbReference>
<evidence type="ECO:0000256" key="5">
    <source>
        <dbReference type="RuleBase" id="RU362066"/>
    </source>
</evidence>
<reference evidence="8 9" key="1">
    <citation type="submission" date="2017-08" db="EMBL/GenBank/DDBJ databases">
        <authorList>
            <person name="Park S.-J."/>
            <person name="Kim H."/>
        </authorList>
    </citation>
    <scope>NUCLEOTIDE SEQUENCE [LARGE SCALE GENOMIC DNA]</scope>
    <source>
        <strain evidence="9">ye3</strain>
    </source>
</reference>
<keyword evidence="4 5" id="KW-0975">Bacterial flagellum</keyword>
<keyword evidence="3" id="KW-0175">Coiled coil</keyword>
<dbReference type="PANTHER" id="PTHR30288">
    <property type="entry name" value="FLAGELLAR CAP/ASSEMBLY PROTEIN FLID"/>
    <property type="match status" value="1"/>
</dbReference>
<dbReference type="GO" id="GO:0071973">
    <property type="term" value="P:bacterial-type flagellum-dependent cell motility"/>
    <property type="evidence" value="ECO:0007669"/>
    <property type="project" value="TreeGrafter"/>
</dbReference>
<proteinExistence type="inferred from homology"/>
<dbReference type="PANTHER" id="PTHR30288:SF0">
    <property type="entry name" value="FLAGELLAR HOOK-ASSOCIATED PROTEIN 2"/>
    <property type="match status" value="1"/>
</dbReference>
<sequence>MAISSIGVGAGLPLDELLDQLRSAENKPLELLKSRAASVQSRLSGYGTIKSSIEALKTAAEALGKADTFGALKTSVAGEAFTATASTKAIAGNYNIKVNTLASGQSLTSDPQADRNVKLATGKVDVTVTLADGTETTLSLDAADTSMEGIVKAINEKSGLGVSATLVNDGKETPQHYMLLTAKGTGTEAAIASITVAANEANPALDVSQVNNLMAYDKVAATGAFTETEAANASISINGIDIESQTNTIADAIEGVTLTLLKTTEADKPQALSITRDDAVTSKAINSFVSAYNNLQGIIKTLTSYDVASQNSSALTGDSLARNVQSQIRDALNAANSSGAMGSLSQMGITTDPKTGTLKVDNDKLDAALKDNMPDVQKFFASETGLSKRIGAVADNFVKTGGLIGTATTSMTNSLKNLEDQYDTALGRIDAKMEAYRKQFTQLDVMMAQMNSVSSYLTQQLSMLGNIGKEK</sequence>
<comment type="function">
    <text evidence="5">Required for morphogenesis and for the elongation of the flagellar filament by facilitating polymerization of the flagellin monomers at the tip of growing filament. Forms a capping structure, which prevents flagellin subunits (transported through the central channel of the flagellum) from leaking out without polymerization at the distal end.</text>
</comment>
<keyword evidence="8" id="KW-0966">Cell projection</keyword>
<dbReference type="GO" id="GO:0009421">
    <property type="term" value="C:bacterial-type flagellum filament cap"/>
    <property type="evidence" value="ECO:0007669"/>
    <property type="project" value="InterPro"/>
</dbReference>
<evidence type="ECO:0000256" key="1">
    <source>
        <dbReference type="ARBA" id="ARBA00009764"/>
    </source>
</evidence>
<keyword evidence="8" id="KW-0969">Cilium</keyword>
<keyword evidence="8" id="KW-0282">Flagellum</keyword>
<dbReference type="KEGG" id="pus:CKA81_03170"/>
<comment type="similarity">
    <text evidence="1 5">Belongs to the FliD family.</text>
</comment>
<keyword evidence="5" id="KW-0964">Secreted</keyword>
<dbReference type="GO" id="GO:0005576">
    <property type="term" value="C:extracellular region"/>
    <property type="evidence" value="ECO:0007669"/>
    <property type="project" value="UniProtKB-SubCell"/>
</dbReference>
<evidence type="ECO:0000259" key="7">
    <source>
        <dbReference type="Pfam" id="PF07195"/>
    </source>
</evidence>
<dbReference type="AlphaFoldDB" id="A0A410G9J3"/>
<feature type="domain" description="Flagellar hook-associated protein 2 C-terminal" evidence="7">
    <location>
        <begin position="230"/>
        <end position="452"/>
    </location>
</feature>
<evidence type="ECO:0000259" key="6">
    <source>
        <dbReference type="Pfam" id="PF02465"/>
    </source>
</evidence>
<name>A0A410G9J3_9BURK</name>
<dbReference type="InterPro" id="IPR040026">
    <property type="entry name" value="FliD"/>
</dbReference>
<evidence type="ECO:0000313" key="9">
    <source>
        <dbReference type="Proteomes" id="UP000283474"/>
    </source>
</evidence>
<dbReference type="Pfam" id="PF02465">
    <property type="entry name" value="FliD_N"/>
    <property type="match status" value="1"/>
</dbReference>
<comment type="subcellular location">
    <subcellularLocation>
        <location evidence="5">Secreted</location>
    </subcellularLocation>
    <subcellularLocation>
        <location evidence="5">Bacterial flagellum</location>
    </subcellularLocation>
</comment>
<gene>
    <name evidence="8" type="ORF">CKA81_03170</name>
</gene>
<keyword evidence="9" id="KW-1185">Reference proteome</keyword>
<dbReference type="GO" id="GO:0007155">
    <property type="term" value="P:cell adhesion"/>
    <property type="evidence" value="ECO:0007669"/>
    <property type="project" value="InterPro"/>
</dbReference>
<dbReference type="RefSeq" id="WP_128354007.1">
    <property type="nucleotide sequence ID" value="NZ_CP022987.1"/>
</dbReference>
<evidence type="ECO:0000256" key="4">
    <source>
        <dbReference type="ARBA" id="ARBA00023143"/>
    </source>
</evidence>
<organism evidence="8 9">
    <name type="scientific">Pollutimonas thiosulfatoxidans</name>
    <dbReference type="NCBI Taxonomy" id="2028345"/>
    <lineage>
        <taxon>Bacteria</taxon>
        <taxon>Pseudomonadati</taxon>
        <taxon>Pseudomonadota</taxon>
        <taxon>Betaproteobacteria</taxon>
        <taxon>Burkholderiales</taxon>
        <taxon>Alcaligenaceae</taxon>
        <taxon>Pollutimonas</taxon>
    </lineage>
</organism>
<dbReference type="OrthoDB" id="5980200at2"/>
<accession>A0A410G9J3</accession>
<evidence type="ECO:0000256" key="2">
    <source>
        <dbReference type="ARBA" id="ARBA00011255"/>
    </source>
</evidence>
<dbReference type="Pfam" id="PF07195">
    <property type="entry name" value="FliD_C"/>
    <property type="match status" value="1"/>
</dbReference>
<dbReference type="InterPro" id="IPR010809">
    <property type="entry name" value="FliD_C"/>
</dbReference>
<dbReference type="EMBL" id="CP022987">
    <property type="protein sequence ID" value="QAA92956.1"/>
    <property type="molecule type" value="Genomic_DNA"/>
</dbReference>
<evidence type="ECO:0000256" key="3">
    <source>
        <dbReference type="ARBA" id="ARBA00023054"/>
    </source>
</evidence>